<reference evidence="3" key="1">
    <citation type="submission" date="2023-03" db="EMBL/GenBank/DDBJ databases">
        <title>Chromosome-scale reference genome and RAD-based genetic map of yellow starthistle (Centaurea solstitialis) reveal putative structural variation and QTLs associated with invader traits.</title>
        <authorList>
            <person name="Reatini B."/>
            <person name="Cang F.A."/>
            <person name="Jiang Q."/>
            <person name="Mckibben M.T.W."/>
            <person name="Barker M.S."/>
            <person name="Rieseberg L.H."/>
            <person name="Dlugosch K.M."/>
        </authorList>
    </citation>
    <scope>NUCLEOTIDE SEQUENCE</scope>
    <source>
        <strain evidence="3">CAN-66</strain>
        <tissue evidence="3">Leaf</tissue>
    </source>
</reference>
<gene>
    <name evidence="3" type="ORF">OSB04_012448</name>
</gene>
<dbReference type="InterPro" id="IPR035979">
    <property type="entry name" value="RBD_domain_sf"/>
</dbReference>
<evidence type="ECO:0000256" key="1">
    <source>
        <dbReference type="PROSITE-ProRule" id="PRU00176"/>
    </source>
</evidence>
<accession>A0AA38TBD5</accession>
<dbReference type="Proteomes" id="UP001172457">
    <property type="component" value="Chromosome 3"/>
</dbReference>
<proteinExistence type="predicted"/>
<sequence length="138" mass="15918">MEKRSRHSPLGSDTLNQKAWTFFFSNFPDMETECSMWKTFACLGVIVDLYIARKKSKWGKRFGFVRFIKVANWKALENDLNSIWIGNFRIRANLARFNRIAHKNHGDQAGVLNRSLAVSNGNLQPRNITSGADLLLKW</sequence>
<evidence type="ECO:0000313" key="3">
    <source>
        <dbReference type="EMBL" id="KAJ9557834.1"/>
    </source>
</evidence>
<dbReference type="CDD" id="cd00590">
    <property type="entry name" value="RRM_SF"/>
    <property type="match status" value="1"/>
</dbReference>
<feature type="domain" description="RRM" evidence="2">
    <location>
        <begin position="20"/>
        <end position="97"/>
    </location>
</feature>
<dbReference type="EMBL" id="JARYMX010000003">
    <property type="protein sequence ID" value="KAJ9557834.1"/>
    <property type="molecule type" value="Genomic_DNA"/>
</dbReference>
<protein>
    <recommendedName>
        <fullName evidence="2">RRM domain-containing protein</fullName>
    </recommendedName>
</protein>
<organism evidence="3 4">
    <name type="scientific">Centaurea solstitialis</name>
    <name type="common">yellow star-thistle</name>
    <dbReference type="NCBI Taxonomy" id="347529"/>
    <lineage>
        <taxon>Eukaryota</taxon>
        <taxon>Viridiplantae</taxon>
        <taxon>Streptophyta</taxon>
        <taxon>Embryophyta</taxon>
        <taxon>Tracheophyta</taxon>
        <taxon>Spermatophyta</taxon>
        <taxon>Magnoliopsida</taxon>
        <taxon>eudicotyledons</taxon>
        <taxon>Gunneridae</taxon>
        <taxon>Pentapetalae</taxon>
        <taxon>asterids</taxon>
        <taxon>campanulids</taxon>
        <taxon>Asterales</taxon>
        <taxon>Asteraceae</taxon>
        <taxon>Carduoideae</taxon>
        <taxon>Cardueae</taxon>
        <taxon>Centaureinae</taxon>
        <taxon>Centaurea</taxon>
    </lineage>
</organism>
<comment type="caution">
    <text evidence="3">The sequence shown here is derived from an EMBL/GenBank/DDBJ whole genome shotgun (WGS) entry which is preliminary data.</text>
</comment>
<evidence type="ECO:0000259" key="2">
    <source>
        <dbReference type="PROSITE" id="PS50102"/>
    </source>
</evidence>
<dbReference type="GO" id="GO:0003723">
    <property type="term" value="F:RNA binding"/>
    <property type="evidence" value="ECO:0007669"/>
    <property type="project" value="UniProtKB-UniRule"/>
</dbReference>
<evidence type="ECO:0000313" key="4">
    <source>
        <dbReference type="Proteomes" id="UP001172457"/>
    </source>
</evidence>
<dbReference type="InterPro" id="IPR000504">
    <property type="entry name" value="RRM_dom"/>
</dbReference>
<dbReference type="Gene3D" id="3.30.70.330">
    <property type="match status" value="1"/>
</dbReference>
<name>A0AA38TBD5_9ASTR</name>
<dbReference type="SUPFAM" id="SSF54928">
    <property type="entry name" value="RNA-binding domain, RBD"/>
    <property type="match status" value="1"/>
</dbReference>
<keyword evidence="4" id="KW-1185">Reference proteome</keyword>
<dbReference type="PROSITE" id="PS50102">
    <property type="entry name" value="RRM"/>
    <property type="match status" value="1"/>
</dbReference>
<dbReference type="AlphaFoldDB" id="A0AA38TBD5"/>
<keyword evidence="1" id="KW-0694">RNA-binding</keyword>
<dbReference type="InterPro" id="IPR012677">
    <property type="entry name" value="Nucleotide-bd_a/b_plait_sf"/>
</dbReference>